<protein>
    <submittedName>
        <fullName evidence="2">Putative transcriptional regulator, ModE family</fullName>
    </submittedName>
</protein>
<dbReference type="GO" id="GO:0003700">
    <property type="term" value="F:DNA-binding transcription factor activity"/>
    <property type="evidence" value="ECO:0007669"/>
    <property type="project" value="InterPro"/>
</dbReference>
<dbReference type="RefSeq" id="WP_013337270.1">
    <property type="nucleotide sequence ID" value="NC_014537.1"/>
</dbReference>
<dbReference type="HOGENOM" id="CLU_125440_2_1_2"/>
<dbReference type="PANTHER" id="PTHR30432">
    <property type="entry name" value="TRANSCRIPTIONAL REGULATOR MODE"/>
    <property type="match status" value="1"/>
</dbReference>
<dbReference type="SUPFAM" id="SSF46785">
    <property type="entry name" value="Winged helix' DNA-binding domain"/>
    <property type="match status" value="1"/>
</dbReference>
<dbReference type="KEGG" id="vdi:Vdis_2177"/>
<evidence type="ECO:0000259" key="1">
    <source>
        <dbReference type="Pfam" id="PF00126"/>
    </source>
</evidence>
<evidence type="ECO:0000313" key="2">
    <source>
        <dbReference type="EMBL" id="ADN51545.1"/>
    </source>
</evidence>
<dbReference type="Proteomes" id="UP000006681">
    <property type="component" value="Chromosome"/>
</dbReference>
<evidence type="ECO:0000313" key="3">
    <source>
        <dbReference type="Proteomes" id="UP000006681"/>
    </source>
</evidence>
<dbReference type="EMBL" id="CP002100">
    <property type="protein sequence ID" value="ADN51545.1"/>
    <property type="molecule type" value="Genomic_DNA"/>
</dbReference>
<dbReference type="eggNOG" id="arCOG00223">
    <property type="taxonomic scope" value="Archaea"/>
</dbReference>
<reference evidence="2 3" key="1">
    <citation type="journal article" date="2010" name="Stand. Genomic Sci.">
        <title>Complete genome sequence of Vulcanisaeta distributa type strain (IC-017).</title>
        <authorList>
            <person name="Mavromatis K."/>
            <person name="Sikorski J."/>
            <person name="Pabst E."/>
            <person name="Teshima H."/>
            <person name="Lapidus A."/>
            <person name="Lucas S."/>
            <person name="Nolan M."/>
            <person name="Glavina Del Rio T."/>
            <person name="Cheng J.F."/>
            <person name="Bruce D."/>
            <person name="Goodwin L."/>
            <person name="Pitluck S."/>
            <person name="Liolios K."/>
            <person name="Ivanova N."/>
            <person name="Mikhailova N."/>
            <person name="Pati A."/>
            <person name="Chen A."/>
            <person name="Palaniappan K."/>
            <person name="Land M."/>
            <person name="Hauser L."/>
            <person name="Chang Y.J."/>
            <person name="Jeffries C.D."/>
            <person name="Rohde M."/>
            <person name="Spring S."/>
            <person name="Goker M."/>
            <person name="Wirth R."/>
            <person name="Woyke T."/>
            <person name="Bristow J."/>
            <person name="Eisen J.A."/>
            <person name="Markowitz V."/>
            <person name="Hugenholtz P."/>
            <person name="Klenk H.P."/>
            <person name="Kyrpides N.C."/>
        </authorList>
    </citation>
    <scope>NUCLEOTIDE SEQUENCE [LARGE SCALE GENOMIC DNA]</scope>
    <source>
        <strain evidence="3">DSM 14429 / JCM 11212 / NBRC 100878 / IC-017</strain>
    </source>
</reference>
<dbReference type="PANTHER" id="PTHR30432:SF1">
    <property type="entry name" value="DNA-BINDING TRANSCRIPTIONAL DUAL REGULATOR MODE"/>
    <property type="match status" value="1"/>
</dbReference>
<sequence length="121" mass="13730">MSVSVRFRVWIEVGDRHVIGPGGYEILKAIDEVGSISGAARKLGMSYRFVWNYVDRMEKTLGVKLVDARKGGRGRGGAKLTPEGQALLKYYEEILEEMNQVASKWSQELTQRFRNLTSYDL</sequence>
<proteinExistence type="predicted"/>
<dbReference type="Gene3D" id="1.10.10.10">
    <property type="entry name" value="Winged helix-like DNA-binding domain superfamily/Winged helix DNA-binding domain"/>
    <property type="match status" value="1"/>
</dbReference>
<accession>E1QPY5</accession>
<dbReference type="InterPro" id="IPR051815">
    <property type="entry name" value="Molybdate_resp_trans_reg"/>
</dbReference>
<dbReference type="GeneID" id="9753130"/>
<organism evidence="2 3">
    <name type="scientific">Vulcanisaeta distributa (strain DSM 14429 / JCM 11212 / NBRC 100878 / IC-017)</name>
    <dbReference type="NCBI Taxonomy" id="572478"/>
    <lineage>
        <taxon>Archaea</taxon>
        <taxon>Thermoproteota</taxon>
        <taxon>Thermoprotei</taxon>
        <taxon>Thermoproteales</taxon>
        <taxon>Thermoproteaceae</taxon>
        <taxon>Vulcanisaeta</taxon>
    </lineage>
</organism>
<feature type="domain" description="HTH lysR-type" evidence="1">
    <location>
        <begin position="25"/>
        <end position="85"/>
    </location>
</feature>
<gene>
    <name evidence="2" type="ordered locus">Vdis_2177</name>
</gene>
<dbReference type="InterPro" id="IPR036390">
    <property type="entry name" value="WH_DNA-bd_sf"/>
</dbReference>
<name>E1QPY5_VULDI</name>
<dbReference type="Pfam" id="PF00126">
    <property type="entry name" value="HTH_1"/>
    <property type="match status" value="1"/>
</dbReference>
<dbReference type="STRING" id="572478.Vdis_2177"/>
<reference evidence="3" key="2">
    <citation type="journal article" date="2010" name="Stand. Genomic Sci.">
        <title>Complete genome sequence of Vulcanisaeta distributa type strain (IC-017T).</title>
        <authorList>
            <person name="Mavromatis K."/>
            <person name="Sikorski J."/>
            <person name="Pabst E."/>
            <person name="Teshima H."/>
            <person name="Lapidus A."/>
            <person name="Lucas S."/>
            <person name="Nolan M."/>
            <person name="Glavina Del Rio T."/>
            <person name="Cheng J."/>
            <person name="Bruce D."/>
            <person name="Goodwin L."/>
            <person name="Pitluck S."/>
            <person name="Liolios K."/>
            <person name="Ivanova N."/>
            <person name="Mikhailova N."/>
            <person name="Pati A."/>
            <person name="Chen A."/>
            <person name="Palaniappan K."/>
            <person name="Land M."/>
            <person name="Hauser L."/>
            <person name="Chang Y."/>
            <person name="Jeffries C."/>
            <person name="Rohde M."/>
            <person name="Spring S."/>
            <person name="Goker M."/>
            <person name="Wirth R."/>
            <person name="Woyke T."/>
            <person name="Bristow J."/>
            <person name="Eisen J."/>
            <person name="Markowitz V."/>
            <person name="Hugenholtz P."/>
            <person name="Klenk H."/>
            <person name="Kyrpides N."/>
        </authorList>
    </citation>
    <scope>NUCLEOTIDE SEQUENCE [LARGE SCALE GENOMIC DNA]</scope>
    <source>
        <strain evidence="3">DSM 14429 / JCM 11212 / NBRC 100878 / IC-017</strain>
    </source>
</reference>
<dbReference type="AlphaFoldDB" id="E1QPY5"/>
<dbReference type="InterPro" id="IPR036388">
    <property type="entry name" value="WH-like_DNA-bd_sf"/>
</dbReference>
<keyword evidence="3" id="KW-1185">Reference proteome</keyword>
<dbReference type="OrthoDB" id="36889at2157"/>
<dbReference type="InterPro" id="IPR000847">
    <property type="entry name" value="LysR_HTH_N"/>
</dbReference>